<reference evidence="1 2" key="1">
    <citation type="submission" date="2018-06" db="EMBL/GenBank/DDBJ databases">
        <title>Draft genome sequence of hyperthermophilic methanogen Methanothermobacter tenebrarum sp. MCM-B 1447.</title>
        <authorList>
            <person name="Pore S.D."/>
            <person name="Dagar S."/>
            <person name="Dhakephalkar P.K."/>
        </authorList>
    </citation>
    <scope>NUCLEOTIDE SEQUENCE [LARGE SCALE GENOMIC DNA]</scope>
    <source>
        <strain evidence="1 2">MCM B 1447</strain>
    </source>
</reference>
<dbReference type="OrthoDB" id="374815at2157"/>
<organism evidence="1 2">
    <name type="scientific">Methanothermobacter tenebrarum</name>
    <dbReference type="NCBI Taxonomy" id="680118"/>
    <lineage>
        <taxon>Archaea</taxon>
        <taxon>Methanobacteriati</taxon>
        <taxon>Methanobacteriota</taxon>
        <taxon>Methanomada group</taxon>
        <taxon>Methanobacteria</taxon>
        <taxon>Methanobacteriales</taxon>
        <taxon>Methanobacteriaceae</taxon>
        <taxon>Methanothermobacter</taxon>
    </lineage>
</organism>
<comment type="caution">
    <text evidence="1">The sequence shown here is derived from an EMBL/GenBank/DDBJ whole genome shotgun (WGS) entry which is preliminary data.</text>
</comment>
<keyword evidence="2" id="KW-1185">Reference proteome</keyword>
<accession>A0A328PBJ2</accession>
<gene>
    <name evidence="1" type="ORF">DPC56_08020</name>
</gene>
<name>A0A328PBJ2_9EURY</name>
<evidence type="ECO:0000313" key="1">
    <source>
        <dbReference type="EMBL" id="RAO78451.1"/>
    </source>
</evidence>
<dbReference type="Proteomes" id="UP000249782">
    <property type="component" value="Unassembled WGS sequence"/>
</dbReference>
<dbReference type="AlphaFoldDB" id="A0A328PBJ2"/>
<sequence length="316" mass="34257">MSGHQTPQSSMQRLFPYNGSLDNIGDIMEGAAITSIAYRLLNGEKLNITKAGNYTIINYDNDYLIIDTATGIVRDVNIFKNVMGAYCFSHLQTEWAANLAKELLNETGLWKFIGFAGVSGAEVVGFEGGAEVAILEAGALSAPATAGIGIVVAIVAYILIEHPEWLPYIEDAMMLLSPAGLPTFITYTLLTGDTEPIQNYLEILSRQSDGWSRMVNEYREAVDTLRAVSSGSVGGDPDDIERAINNLGKFMRDEWELFKEALKDGNVVGAIKHGGTVIGTGMAIGSLLAYENREAIEACILGFKNYLEKKLREAGA</sequence>
<protein>
    <submittedName>
        <fullName evidence="1">Uncharacterized protein</fullName>
    </submittedName>
</protein>
<evidence type="ECO:0000313" key="2">
    <source>
        <dbReference type="Proteomes" id="UP000249782"/>
    </source>
</evidence>
<proteinExistence type="predicted"/>
<dbReference type="EMBL" id="QLOE01000017">
    <property type="protein sequence ID" value="RAO78451.1"/>
    <property type="molecule type" value="Genomic_DNA"/>
</dbReference>